<reference evidence="2" key="1">
    <citation type="submission" date="2021-03" db="EMBL/GenBank/DDBJ databases">
        <title>Draft genome sequence of rust myrtle Austropuccinia psidii MF-1, a brazilian biotype.</title>
        <authorList>
            <person name="Quecine M.C."/>
            <person name="Pachon D.M.R."/>
            <person name="Bonatelli M.L."/>
            <person name="Correr F.H."/>
            <person name="Franceschini L.M."/>
            <person name="Leite T.F."/>
            <person name="Margarido G.R.A."/>
            <person name="Almeida C.A."/>
            <person name="Ferrarezi J.A."/>
            <person name="Labate C.A."/>
        </authorList>
    </citation>
    <scope>NUCLEOTIDE SEQUENCE</scope>
    <source>
        <strain evidence="2">MF-1</strain>
    </source>
</reference>
<dbReference type="AlphaFoldDB" id="A0A9Q3FD40"/>
<evidence type="ECO:0000256" key="1">
    <source>
        <dbReference type="SAM" id="MobiDB-lite"/>
    </source>
</evidence>
<dbReference type="Proteomes" id="UP000765509">
    <property type="component" value="Unassembled WGS sequence"/>
</dbReference>
<proteinExistence type="predicted"/>
<name>A0A9Q3FD40_9BASI</name>
<protein>
    <submittedName>
        <fullName evidence="2">Uncharacterized protein</fullName>
    </submittedName>
</protein>
<sequence>MTTTEAIQNLENQLGKIDSEMLMTLAIYFAVPSMHQLIMPAINMLMATNPNIKVCPDDFLNMIRQISTASPSFDHSTEIERVNAVSKFGIKENFNTNIQQPSRRTNPRNTKMFSSNHHN</sequence>
<accession>A0A9Q3FD40</accession>
<organism evidence="2 3">
    <name type="scientific">Austropuccinia psidii MF-1</name>
    <dbReference type="NCBI Taxonomy" id="1389203"/>
    <lineage>
        <taxon>Eukaryota</taxon>
        <taxon>Fungi</taxon>
        <taxon>Dikarya</taxon>
        <taxon>Basidiomycota</taxon>
        <taxon>Pucciniomycotina</taxon>
        <taxon>Pucciniomycetes</taxon>
        <taxon>Pucciniales</taxon>
        <taxon>Sphaerophragmiaceae</taxon>
        <taxon>Austropuccinia</taxon>
    </lineage>
</organism>
<dbReference type="EMBL" id="AVOT02042487">
    <property type="protein sequence ID" value="MBW0537888.1"/>
    <property type="molecule type" value="Genomic_DNA"/>
</dbReference>
<keyword evidence="3" id="KW-1185">Reference proteome</keyword>
<evidence type="ECO:0000313" key="2">
    <source>
        <dbReference type="EMBL" id="MBW0537888.1"/>
    </source>
</evidence>
<comment type="caution">
    <text evidence="2">The sequence shown here is derived from an EMBL/GenBank/DDBJ whole genome shotgun (WGS) entry which is preliminary data.</text>
</comment>
<evidence type="ECO:0000313" key="3">
    <source>
        <dbReference type="Proteomes" id="UP000765509"/>
    </source>
</evidence>
<gene>
    <name evidence="2" type="ORF">O181_077603</name>
</gene>
<feature type="region of interest" description="Disordered" evidence="1">
    <location>
        <begin position="93"/>
        <end position="119"/>
    </location>
</feature>